<feature type="modified residue" description="4-aspartylphosphate" evidence="1">
    <location>
        <position position="53"/>
    </location>
</feature>
<proteinExistence type="predicted"/>
<dbReference type="InterPro" id="IPR011006">
    <property type="entry name" value="CheY-like_superfamily"/>
</dbReference>
<keyword evidence="5" id="KW-1185">Reference proteome</keyword>
<protein>
    <submittedName>
        <fullName evidence="4">Response regulator</fullName>
    </submittedName>
</protein>
<dbReference type="RefSeq" id="WP_211346339.1">
    <property type="nucleotide sequence ID" value="NZ_JBHTGQ010000032.1"/>
</dbReference>
<dbReference type="InterPro" id="IPR001789">
    <property type="entry name" value="Sig_transdc_resp-reg_receiver"/>
</dbReference>
<dbReference type="InterPro" id="IPR052048">
    <property type="entry name" value="ST_Response_Regulator"/>
</dbReference>
<evidence type="ECO:0000256" key="2">
    <source>
        <dbReference type="SAM" id="MobiDB-lite"/>
    </source>
</evidence>
<dbReference type="Proteomes" id="UP001596528">
    <property type="component" value="Unassembled WGS sequence"/>
</dbReference>
<dbReference type="PROSITE" id="PS50110">
    <property type="entry name" value="RESPONSE_REGULATORY"/>
    <property type="match status" value="1"/>
</dbReference>
<evidence type="ECO:0000313" key="4">
    <source>
        <dbReference type="EMBL" id="MFC7751044.1"/>
    </source>
</evidence>
<sequence length="150" mass="16250">MARLLIVDDLAFFRHMLRGIVSSAGHEIAGEADNGLKAVAQYRSLRPHLVLMDVMMPVMDGFTAARMIRRLDPAARFVICTARTDESTVAEAMACGAADIVAKPFQESRLLQAIWRGLRDAPPSAVPPIDRQASPAEVGPARPRPNTCGT</sequence>
<dbReference type="Gene3D" id="3.40.50.2300">
    <property type="match status" value="1"/>
</dbReference>
<feature type="region of interest" description="Disordered" evidence="2">
    <location>
        <begin position="122"/>
        <end position="150"/>
    </location>
</feature>
<evidence type="ECO:0000313" key="5">
    <source>
        <dbReference type="Proteomes" id="UP001596528"/>
    </source>
</evidence>
<dbReference type="Pfam" id="PF00072">
    <property type="entry name" value="Response_reg"/>
    <property type="match status" value="1"/>
</dbReference>
<evidence type="ECO:0000256" key="1">
    <source>
        <dbReference type="PROSITE-ProRule" id="PRU00169"/>
    </source>
</evidence>
<dbReference type="PANTHER" id="PTHR43228">
    <property type="entry name" value="TWO-COMPONENT RESPONSE REGULATOR"/>
    <property type="match status" value="1"/>
</dbReference>
<accession>A0ABW2V835</accession>
<dbReference type="EMBL" id="JBHTGQ010000032">
    <property type="protein sequence ID" value="MFC7751044.1"/>
    <property type="molecule type" value="Genomic_DNA"/>
</dbReference>
<keyword evidence="1" id="KW-0597">Phosphoprotein</keyword>
<evidence type="ECO:0000259" key="3">
    <source>
        <dbReference type="PROSITE" id="PS50110"/>
    </source>
</evidence>
<feature type="domain" description="Response regulatory" evidence="3">
    <location>
        <begin position="3"/>
        <end position="118"/>
    </location>
</feature>
<dbReference type="SUPFAM" id="SSF52172">
    <property type="entry name" value="CheY-like"/>
    <property type="match status" value="1"/>
</dbReference>
<comment type="caution">
    <text evidence="4">The sequence shown here is derived from an EMBL/GenBank/DDBJ whole genome shotgun (WGS) entry which is preliminary data.</text>
</comment>
<gene>
    <name evidence="4" type="ORF">ACFQWB_14050</name>
</gene>
<reference evidence="5" key="1">
    <citation type="journal article" date="2019" name="Int. J. Syst. Evol. Microbiol.">
        <title>The Global Catalogue of Microorganisms (GCM) 10K type strain sequencing project: providing services to taxonomists for standard genome sequencing and annotation.</title>
        <authorList>
            <consortium name="The Broad Institute Genomics Platform"/>
            <consortium name="The Broad Institute Genome Sequencing Center for Infectious Disease"/>
            <person name="Wu L."/>
            <person name="Ma J."/>
        </authorList>
    </citation>
    <scope>NUCLEOTIDE SEQUENCE [LARGE SCALE GENOMIC DNA]</scope>
    <source>
        <strain evidence="5">JCM 18657</strain>
    </source>
</reference>
<organism evidence="4 5">
    <name type="scientific">Paenibacillus thermoaerophilus</name>
    <dbReference type="NCBI Taxonomy" id="1215385"/>
    <lineage>
        <taxon>Bacteria</taxon>
        <taxon>Bacillati</taxon>
        <taxon>Bacillota</taxon>
        <taxon>Bacilli</taxon>
        <taxon>Bacillales</taxon>
        <taxon>Paenibacillaceae</taxon>
        <taxon>Paenibacillus</taxon>
    </lineage>
</organism>
<name>A0ABW2V835_9BACL</name>
<dbReference type="PANTHER" id="PTHR43228:SF1">
    <property type="entry name" value="TWO-COMPONENT RESPONSE REGULATOR ARR22"/>
    <property type="match status" value="1"/>
</dbReference>
<dbReference type="SMART" id="SM00448">
    <property type="entry name" value="REC"/>
    <property type="match status" value="1"/>
</dbReference>